<feature type="transmembrane region" description="Helical" evidence="1">
    <location>
        <begin position="185"/>
        <end position="206"/>
    </location>
</feature>
<gene>
    <name evidence="3" type="ORF">ADUPG1_009219</name>
</gene>
<evidence type="ECO:0000313" key="3">
    <source>
        <dbReference type="EMBL" id="GKT36211.1"/>
    </source>
</evidence>
<dbReference type="Proteomes" id="UP001057375">
    <property type="component" value="Unassembled WGS sequence"/>
</dbReference>
<dbReference type="InterPro" id="IPR000620">
    <property type="entry name" value="EamA_dom"/>
</dbReference>
<feature type="domain" description="EamA" evidence="2">
    <location>
        <begin position="123"/>
        <end position="200"/>
    </location>
</feature>
<keyword evidence="1" id="KW-1133">Transmembrane helix</keyword>
<protein>
    <recommendedName>
        <fullName evidence="2">EamA domain-containing protein</fullName>
    </recommendedName>
</protein>
<keyword evidence="1" id="KW-0472">Membrane</keyword>
<dbReference type="SUPFAM" id="SSF103481">
    <property type="entry name" value="Multidrug resistance efflux transporter EmrE"/>
    <property type="match status" value="1"/>
</dbReference>
<dbReference type="Pfam" id="PF00892">
    <property type="entry name" value="EamA"/>
    <property type="match status" value="1"/>
</dbReference>
<keyword evidence="1" id="KW-0812">Transmembrane</keyword>
<feature type="transmembrane region" description="Helical" evidence="1">
    <location>
        <begin position="347"/>
        <end position="366"/>
    </location>
</feature>
<feature type="transmembrane region" description="Helical" evidence="1">
    <location>
        <begin position="51"/>
        <end position="72"/>
    </location>
</feature>
<feature type="transmembrane region" description="Helical" evidence="1">
    <location>
        <begin position="12"/>
        <end position="31"/>
    </location>
</feature>
<dbReference type="PANTHER" id="PTHR13146">
    <property type="match status" value="1"/>
</dbReference>
<reference evidence="3" key="1">
    <citation type="submission" date="2022-03" db="EMBL/GenBank/DDBJ databases">
        <title>Draft genome sequence of Aduncisulcus paluster, a free-living microaerophilic Fornicata.</title>
        <authorList>
            <person name="Yuyama I."/>
            <person name="Kume K."/>
            <person name="Tamura T."/>
            <person name="Inagaki Y."/>
            <person name="Hashimoto T."/>
        </authorList>
    </citation>
    <scope>NUCLEOTIDE SEQUENCE</scope>
    <source>
        <strain evidence="3">NY0171</strain>
    </source>
</reference>
<evidence type="ECO:0000313" key="4">
    <source>
        <dbReference type="Proteomes" id="UP001057375"/>
    </source>
</evidence>
<dbReference type="PANTHER" id="PTHR13146:SF3">
    <property type="entry name" value="EAMA DOMAIN-CONTAINING PROTEIN"/>
    <property type="match status" value="1"/>
</dbReference>
<feature type="transmembrane region" description="Helical" evidence="1">
    <location>
        <begin position="160"/>
        <end position="178"/>
    </location>
</feature>
<feature type="transmembrane region" description="Helical" evidence="1">
    <location>
        <begin position="307"/>
        <end position="326"/>
    </location>
</feature>
<dbReference type="InterPro" id="IPR037185">
    <property type="entry name" value="EmrE-like"/>
</dbReference>
<keyword evidence="4" id="KW-1185">Reference proteome</keyword>
<evidence type="ECO:0000256" key="1">
    <source>
        <dbReference type="SAM" id="Phobius"/>
    </source>
</evidence>
<accession>A0ABQ5KW11</accession>
<feature type="transmembrane region" description="Helical" evidence="1">
    <location>
        <begin position="372"/>
        <end position="392"/>
    </location>
</feature>
<evidence type="ECO:0000259" key="2">
    <source>
        <dbReference type="Pfam" id="PF00892"/>
    </source>
</evidence>
<organism evidence="3 4">
    <name type="scientific">Aduncisulcus paluster</name>
    <dbReference type="NCBI Taxonomy" id="2918883"/>
    <lineage>
        <taxon>Eukaryota</taxon>
        <taxon>Metamonada</taxon>
        <taxon>Carpediemonas-like organisms</taxon>
        <taxon>Aduncisulcus</taxon>
    </lineage>
</organism>
<comment type="caution">
    <text evidence="3">The sequence shown here is derived from an EMBL/GenBank/DDBJ whole genome shotgun (WGS) entry which is preliminary data.</text>
</comment>
<name>A0ABQ5KW11_9EUKA</name>
<dbReference type="EMBL" id="BQXS01011165">
    <property type="protein sequence ID" value="GKT36211.1"/>
    <property type="molecule type" value="Genomic_DNA"/>
</dbReference>
<sequence length="438" mass="48251">MTEVTYSTKAILGVTGMLTFGTGTMVSSKIMLDMSSVNSAGQTVKFEKPVFQTFIMFTSMAIPIIVHLIGLCMKQKKIRERRAAGTVDNQEAEKAGLLGNEEVEVETAEQLLEKEEAILHPFSDGRWKSYVYVAFPSIFDMIATTLMTDGLEKIDVSIMQMLRGSMVIFSAIFSHFLLHKRQYLYNWMGVIVAGIACALVGVSSIMTSVSGSAGGAADTIEGCTLVVCSQLVQAGQIVTESYLLSGFESTDPLQVVGMEGVFGTLITGLVLYPLAYILPGNDPKHGQPDGCMENFGDVFTMMANNHDIIWCALVYWICILFLNVSGMTVTNELNAVHRTVWESIRTVAIWITDLFIGYVVVPNSVFGEFWTYWSFLQLAGFVWLSYSSFLYSGNVKYPFLSKSYTKSQRVADGYDQMVPITCCCCSAQDDEEAAESSV</sequence>
<feature type="transmembrane region" description="Helical" evidence="1">
    <location>
        <begin position="130"/>
        <end position="148"/>
    </location>
</feature>
<proteinExistence type="predicted"/>